<dbReference type="OrthoDB" id="267323at2759"/>
<dbReference type="GO" id="GO:0005524">
    <property type="term" value="F:ATP binding"/>
    <property type="evidence" value="ECO:0007669"/>
    <property type="project" value="UniProtKB-KW"/>
</dbReference>
<dbReference type="Gene3D" id="3.40.50.300">
    <property type="entry name" value="P-loop containing nucleotide triphosphate hydrolases"/>
    <property type="match status" value="1"/>
</dbReference>
<name>A0A8X7TEP9_CANPA</name>
<dbReference type="GO" id="GO:0006003">
    <property type="term" value="P:fructose 2,6-bisphosphate metabolic process"/>
    <property type="evidence" value="ECO:0007669"/>
    <property type="project" value="InterPro"/>
</dbReference>
<sequence length="373" mass="42831">MITTKHHSIFDLSDYDYDREDTTTMSSRTHDTYTSGYNDTPHDELISTLSSNSLNSLFDVESSFHSNRAYPETSTVTPALSRHESFKKKATTDTAKFHEDFTAKLQSKLSACHNHRITGKQQPPQTKVVVLLVGLPASGKSTLCHQIKDFIHSTTDYKCGIYNAGDVRRKKSITFNDASFFNPNNQSAQRDRDLYATITLNHLLSDLDNKGVDIGFLDATNTTVERRQKMLQLINSRNLATLVLEVESRFADFNIVTGKLNNADYIHHDNKLAFNDFKNRLKHYESVYEPVSWEELDETQVTAYVKCVDAGETFQMVKSKDVEEKELDAEKSGIEEAKFWYFKVLQDFIDQYDQSIGIEYRKRAKEFNLKEFV</sequence>
<dbReference type="InterPro" id="IPR003094">
    <property type="entry name" value="6Pfruct_kin"/>
</dbReference>
<dbReference type="GO" id="GO:0006000">
    <property type="term" value="P:fructose metabolic process"/>
    <property type="evidence" value="ECO:0007669"/>
    <property type="project" value="InterPro"/>
</dbReference>
<dbReference type="SUPFAM" id="SSF52540">
    <property type="entry name" value="P-loop containing nucleoside triphosphate hydrolases"/>
    <property type="match status" value="1"/>
</dbReference>
<dbReference type="Proteomes" id="UP000590412">
    <property type="component" value="Unassembled WGS sequence"/>
</dbReference>
<dbReference type="InterPro" id="IPR027417">
    <property type="entry name" value="P-loop_NTPase"/>
</dbReference>
<dbReference type="PANTHER" id="PTHR10606">
    <property type="entry name" value="6-PHOSPHOFRUCTO-2-KINASE/FRUCTOSE-2,6-BISPHOSPHATASE"/>
    <property type="match status" value="1"/>
</dbReference>
<comment type="caution">
    <text evidence="5">The sequence shown here is derived from an EMBL/GenBank/DDBJ whole genome shotgun (WGS) entry which is preliminary data.</text>
</comment>
<dbReference type="GO" id="GO:0003873">
    <property type="term" value="F:6-phosphofructo-2-kinase activity"/>
    <property type="evidence" value="ECO:0007669"/>
    <property type="project" value="InterPro"/>
</dbReference>
<evidence type="ECO:0000259" key="3">
    <source>
        <dbReference type="Pfam" id="PF01591"/>
    </source>
</evidence>
<organism evidence="5 6">
    <name type="scientific">Candida parapsilosis</name>
    <name type="common">Yeast</name>
    <dbReference type="NCBI Taxonomy" id="5480"/>
    <lineage>
        <taxon>Eukaryota</taxon>
        <taxon>Fungi</taxon>
        <taxon>Dikarya</taxon>
        <taxon>Ascomycota</taxon>
        <taxon>Saccharomycotina</taxon>
        <taxon>Pichiomycetes</taxon>
        <taxon>Debaryomycetaceae</taxon>
        <taxon>Candida/Lodderomyces clade</taxon>
        <taxon>Candida</taxon>
    </lineage>
</organism>
<dbReference type="InterPro" id="IPR013079">
    <property type="entry name" value="6Phosfructo_kin"/>
</dbReference>
<accession>A0A8X7TEP9</accession>
<evidence type="ECO:0000256" key="1">
    <source>
        <dbReference type="ARBA" id="ARBA00022741"/>
    </source>
</evidence>
<protein>
    <submittedName>
        <fullName evidence="5">6-phosphofructo-2-kinase family protein</fullName>
    </submittedName>
</protein>
<dbReference type="Pfam" id="PF01591">
    <property type="entry name" value="6PF2K"/>
    <property type="match status" value="1"/>
</dbReference>
<dbReference type="EMBL" id="JABWAB010000001">
    <property type="protein sequence ID" value="KAF6059335.1"/>
    <property type="molecule type" value="Genomic_DNA"/>
</dbReference>
<evidence type="ECO:0000313" key="4">
    <source>
        <dbReference type="EMBL" id="KAF6059335.1"/>
    </source>
</evidence>
<gene>
    <name evidence="4" type="ORF">FOB60_000917</name>
    <name evidence="5" type="ORF">FOB60_000928</name>
</gene>
<evidence type="ECO:0000256" key="2">
    <source>
        <dbReference type="ARBA" id="ARBA00022840"/>
    </source>
</evidence>
<evidence type="ECO:0000313" key="6">
    <source>
        <dbReference type="Proteomes" id="UP000590412"/>
    </source>
</evidence>
<dbReference type="AlphaFoldDB" id="A0A8X7TEP9"/>
<feature type="domain" description="6-phosphofructo-2-kinase" evidence="3">
    <location>
        <begin position="125"/>
        <end position="318"/>
    </location>
</feature>
<evidence type="ECO:0000313" key="5">
    <source>
        <dbReference type="EMBL" id="KAF6059346.1"/>
    </source>
</evidence>
<keyword evidence="1" id="KW-0547">Nucleotide-binding</keyword>
<dbReference type="PANTHER" id="PTHR10606:SF32">
    <property type="entry name" value="6-PHOSPHOFRUCTO-2-KINASE 1"/>
    <property type="match status" value="1"/>
</dbReference>
<dbReference type="EMBL" id="JABWAB010000001">
    <property type="protein sequence ID" value="KAF6059346.1"/>
    <property type="molecule type" value="Genomic_DNA"/>
</dbReference>
<reference evidence="5" key="1">
    <citation type="submission" date="2020-03" db="EMBL/GenBank/DDBJ databases">
        <title>FDA dAtabase for Regulatory Grade micrObial Sequences (FDA-ARGOS): Supporting development and validation of Infectious Disease Dx tests.</title>
        <authorList>
            <person name="Campos J."/>
            <person name="Goldberg B."/>
            <person name="Tallon L."/>
            <person name="Sadzewicz L."/>
            <person name="Vavikolanu K."/>
            <person name="Mehta A."/>
            <person name="Aluvathingal J."/>
            <person name="Nadendla S."/>
            <person name="Nandy P."/>
            <person name="Geyer C."/>
            <person name="Yan Y."/>
            <person name="Sichtig H."/>
        </authorList>
    </citation>
    <scope>NUCLEOTIDE SEQUENCE [LARGE SCALE GENOMIC DNA]</scope>
    <source>
        <strain evidence="5">FDAARGOS_652</strain>
    </source>
</reference>
<keyword evidence="2" id="KW-0067">ATP-binding</keyword>
<proteinExistence type="predicted"/>
<dbReference type="GO" id="GO:0005829">
    <property type="term" value="C:cytosol"/>
    <property type="evidence" value="ECO:0007669"/>
    <property type="project" value="TreeGrafter"/>
</dbReference>